<protein>
    <submittedName>
        <fullName evidence="2">Uncharacterized protein LOC103523482</fullName>
    </submittedName>
</protein>
<organism evidence="1 2">
    <name type="scientific">Diaphorina citri</name>
    <name type="common">Asian citrus psyllid</name>
    <dbReference type="NCBI Taxonomy" id="121845"/>
    <lineage>
        <taxon>Eukaryota</taxon>
        <taxon>Metazoa</taxon>
        <taxon>Ecdysozoa</taxon>
        <taxon>Arthropoda</taxon>
        <taxon>Hexapoda</taxon>
        <taxon>Insecta</taxon>
        <taxon>Pterygota</taxon>
        <taxon>Neoptera</taxon>
        <taxon>Paraneoptera</taxon>
        <taxon>Hemiptera</taxon>
        <taxon>Sternorrhyncha</taxon>
        <taxon>Psylloidea</taxon>
        <taxon>Psyllidae</taxon>
        <taxon>Diaphorininae</taxon>
        <taxon>Diaphorina</taxon>
    </lineage>
</organism>
<dbReference type="AlphaFoldDB" id="A0A1S3DSE4"/>
<feature type="non-terminal residue" evidence="2">
    <location>
        <position position="104"/>
    </location>
</feature>
<dbReference type="RefSeq" id="XP_008486744.1">
    <property type="nucleotide sequence ID" value="XM_008488522.2"/>
</dbReference>
<gene>
    <name evidence="2" type="primary">LOC103523482</name>
</gene>
<dbReference type="PaxDb" id="121845-A0A1S3DSE4"/>
<dbReference type="Proteomes" id="UP000079169">
    <property type="component" value="Unplaced"/>
</dbReference>
<dbReference type="GeneID" id="103523482"/>
<reference evidence="2" key="1">
    <citation type="submission" date="2025-08" db="UniProtKB">
        <authorList>
            <consortium name="RefSeq"/>
        </authorList>
    </citation>
    <scope>IDENTIFICATION</scope>
</reference>
<evidence type="ECO:0000313" key="2">
    <source>
        <dbReference type="RefSeq" id="XP_008486744.1"/>
    </source>
</evidence>
<sequence length="104" mass="11817">METASVYDVVIPHNVVFYTINNLLQGHRQLLKAILVCTVCLFLQEAYNHMRLSRKVSSLSRPKVSSDEMTALASRMDKTLEDIVAAQVSVQYLVHLFDTYKGNQ</sequence>
<proteinExistence type="predicted"/>
<keyword evidence="1" id="KW-1185">Reference proteome</keyword>
<accession>A0A1S3DSE4</accession>
<evidence type="ECO:0000313" key="1">
    <source>
        <dbReference type="Proteomes" id="UP000079169"/>
    </source>
</evidence>
<dbReference type="KEGG" id="dci:103523482"/>
<name>A0A1S3DSE4_DIACI</name>